<keyword evidence="6" id="KW-0862">Zinc</keyword>
<keyword evidence="3" id="KW-0645">Protease</keyword>
<keyword evidence="8" id="KW-0732">Signal</keyword>
<dbReference type="InterPro" id="IPR008753">
    <property type="entry name" value="Peptidase_M13_N"/>
</dbReference>
<dbReference type="CDD" id="cd08662">
    <property type="entry name" value="M13"/>
    <property type="match status" value="1"/>
</dbReference>
<feature type="domain" description="Peptidase M13 N-terminal" evidence="10">
    <location>
        <begin position="63"/>
        <end position="438"/>
    </location>
</feature>
<reference evidence="12" key="1">
    <citation type="submission" date="2017-01" db="EMBL/GenBank/DDBJ databases">
        <authorList>
            <person name="Varghese N."/>
            <person name="Submissions S."/>
        </authorList>
    </citation>
    <scope>NUCLEOTIDE SEQUENCE [LARGE SCALE GENOMIC DNA]</scope>
    <source>
        <strain evidence="12">DSM 17126</strain>
    </source>
</reference>
<dbReference type="InterPro" id="IPR042089">
    <property type="entry name" value="Peptidase_M13_dom_2"/>
</dbReference>
<evidence type="ECO:0000256" key="6">
    <source>
        <dbReference type="ARBA" id="ARBA00022833"/>
    </source>
</evidence>
<evidence type="ECO:0000256" key="2">
    <source>
        <dbReference type="ARBA" id="ARBA00007357"/>
    </source>
</evidence>
<feature type="chain" id="PRO_5013156593" evidence="8">
    <location>
        <begin position="27"/>
        <end position="699"/>
    </location>
</feature>
<evidence type="ECO:0000256" key="3">
    <source>
        <dbReference type="ARBA" id="ARBA00022670"/>
    </source>
</evidence>
<keyword evidence="7" id="KW-0482">Metalloprotease</keyword>
<protein>
    <submittedName>
        <fullName evidence="11">Putative endopeptidase</fullName>
    </submittedName>
</protein>
<dbReference type="Proteomes" id="UP000186373">
    <property type="component" value="Unassembled WGS sequence"/>
</dbReference>
<dbReference type="InterPro" id="IPR000718">
    <property type="entry name" value="Peptidase_M13"/>
</dbReference>
<feature type="domain" description="Peptidase M13 C-terminal" evidence="9">
    <location>
        <begin position="494"/>
        <end position="696"/>
    </location>
</feature>
<evidence type="ECO:0000259" key="9">
    <source>
        <dbReference type="Pfam" id="PF01431"/>
    </source>
</evidence>
<name>A0A1N7I7G4_9FLAO</name>
<dbReference type="PRINTS" id="PR00786">
    <property type="entry name" value="NEPRILYSIN"/>
</dbReference>
<organism evidence="11 12">
    <name type="scientific">Chryseobacterium shigense</name>
    <dbReference type="NCBI Taxonomy" id="297244"/>
    <lineage>
        <taxon>Bacteria</taxon>
        <taxon>Pseudomonadati</taxon>
        <taxon>Bacteroidota</taxon>
        <taxon>Flavobacteriia</taxon>
        <taxon>Flavobacteriales</taxon>
        <taxon>Weeksellaceae</taxon>
        <taxon>Chryseobacterium group</taxon>
        <taxon>Chryseobacterium</taxon>
    </lineage>
</organism>
<keyword evidence="12" id="KW-1185">Reference proteome</keyword>
<accession>A0A1N7I7G4</accession>
<dbReference type="PANTHER" id="PTHR11733">
    <property type="entry name" value="ZINC METALLOPROTEASE FAMILY M13 NEPRILYSIN-RELATED"/>
    <property type="match status" value="1"/>
</dbReference>
<dbReference type="EMBL" id="FTNY01000002">
    <property type="protein sequence ID" value="SIS33008.1"/>
    <property type="molecule type" value="Genomic_DNA"/>
</dbReference>
<dbReference type="GO" id="GO:0016485">
    <property type="term" value="P:protein processing"/>
    <property type="evidence" value="ECO:0007669"/>
    <property type="project" value="TreeGrafter"/>
</dbReference>
<proteinExistence type="inferred from homology"/>
<dbReference type="GO" id="GO:0004222">
    <property type="term" value="F:metalloendopeptidase activity"/>
    <property type="evidence" value="ECO:0007669"/>
    <property type="project" value="InterPro"/>
</dbReference>
<comment type="similarity">
    <text evidence="2">Belongs to the peptidase M13 family.</text>
</comment>
<dbReference type="GO" id="GO:0005886">
    <property type="term" value="C:plasma membrane"/>
    <property type="evidence" value="ECO:0007669"/>
    <property type="project" value="TreeGrafter"/>
</dbReference>
<keyword evidence="5" id="KW-0378">Hydrolase</keyword>
<evidence type="ECO:0000313" key="11">
    <source>
        <dbReference type="EMBL" id="SIS33008.1"/>
    </source>
</evidence>
<dbReference type="PROSITE" id="PS51885">
    <property type="entry name" value="NEPRILYSIN"/>
    <property type="match status" value="1"/>
</dbReference>
<evidence type="ECO:0000256" key="4">
    <source>
        <dbReference type="ARBA" id="ARBA00022723"/>
    </source>
</evidence>
<comment type="cofactor">
    <cofactor evidence="1">
        <name>Zn(2+)</name>
        <dbReference type="ChEBI" id="CHEBI:29105"/>
    </cofactor>
</comment>
<dbReference type="Gene3D" id="3.40.390.10">
    <property type="entry name" value="Collagenase (Catalytic Domain)"/>
    <property type="match status" value="1"/>
</dbReference>
<gene>
    <name evidence="11" type="ORF">SAMN05421639_102459</name>
</gene>
<evidence type="ECO:0000256" key="7">
    <source>
        <dbReference type="ARBA" id="ARBA00023049"/>
    </source>
</evidence>
<dbReference type="Pfam" id="PF01431">
    <property type="entry name" value="Peptidase_M13"/>
    <property type="match status" value="1"/>
</dbReference>
<evidence type="ECO:0000256" key="8">
    <source>
        <dbReference type="SAM" id="SignalP"/>
    </source>
</evidence>
<dbReference type="Pfam" id="PF05649">
    <property type="entry name" value="Peptidase_M13_N"/>
    <property type="match status" value="1"/>
</dbReference>
<feature type="signal peptide" evidence="8">
    <location>
        <begin position="1"/>
        <end position="26"/>
    </location>
</feature>
<sequence>MIKKTDLYYKFAIIMKKLTLSLFLLAGVCSLNTVNGQAKAVKTAVNSTDKGLDMSLMDTSVRPQDDFYNYVSGTWMKTAKIPSDKPTWGSFNKLAEDTDNNSMTILNSLLKDKFADGSEGKKIQDLYASYMNMEKRNADGIKPIQANLNKIDAIKNLADLQNYLISVTKDGENTLYGWGVDADLKDSKMNAVYLGDASLGLGRDYYQKVNEKNTEAIAEYQKYVASMLTELGYKNADAAAKGIVDYEKSIAQTYLTNEQSRDNTLQYNPRTMAELSTLVKGVDIPAYLKKVGVSTDKVIIGEIGYYKNFDKLVNAQNLPVIKDYLKFHMIHGSASYLSEKLGNMRFGFYGKYLRGQQEQRALNKRGFELINGSLGEAFGKLYVEKYFPAEAKAQMVELIDYLKKSFAVHINNLAWMSSTTKEKAMTKLNKFTVKVAYPDKWKDYSKLEIIPEAKGGTLYKNLQNISEWQYNKDLAKIGKAVDKTEWGMTPQTVNAYYNPVNNEIVFPAAILQPPFFNPKADAAVNFGGIGAVIGHEMSHGFDDSGAQFDADGNLVDWWTPEDKANFEKATKALAAQYDKYEPVKGTFVNGTFTNGENIADLGGVNIAYDALQMYLKDKGNPGKISGFSQDQRFFLSWATVWRTLSSEKYMVNQVKTDPHSPGYFRSFGPLINVDAFYKAFDVKKGDKLYKTPEERIKIW</sequence>
<evidence type="ECO:0000256" key="5">
    <source>
        <dbReference type="ARBA" id="ARBA00022801"/>
    </source>
</evidence>
<evidence type="ECO:0000259" key="10">
    <source>
        <dbReference type="Pfam" id="PF05649"/>
    </source>
</evidence>
<evidence type="ECO:0000256" key="1">
    <source>
        <dbReference type="ARBA" id="ARBA00001947"/>
    </source>
</evidence>
<evidence type="ECO:0000313" key="12">
    <source>
        <dbReference type="Proteomes" id="UP000186373"/>
    </source>
</evidence>
<dbReference type="Gene3D" id="1.10.1380.10">
    <property type="entry name" value="Neutral endopeptidase , domain2"/>
    <property type="match status" value="1"/>
</dbReference>
<dbReference type="InterPro" id="IPR018497">
    <property type="entry name" value="Peptidase_M13_C"/>
</dbReference>
<dbReference type="GO" id="GO:0046872">
    <property type="term" value="F:metal ion binding"/>
    <property type="evidence" value="ECO:0007669"/>
    <property type="project" value="UniProtKB-KW"/>
</dbReference>
<dbReference type="AlphaFoldDB" id="A0A1N7I7G4"/>
<keyword evidence="4" id="KW-0479">Metal-binding</keyword>
<dbReference type="PANTHER" id="PTHR11733:SF167">
    <property type="entry name" value="FI17812P1-RELATED"/>
    <property type="match status" value="1"/>
</dbReference>
<dbReference type="SUPFAM" id="SSF55486">
    <property type="entry name" value="Metalloproteases ('zincins'), catalytic domain"/>
    <property type="match status" value="1"/>
</dbReference>
<dbReference type="InterPro" id="IPR024079">
    <property type="entry name" value="MetalloPept_cat_dom_sf"/>
</dbReference>